<sequence>MAFETTIRERLQSLIEIHSPTGYHLDVMKYIESTLNSMDVPFKTTTKGAVLVTLPGKSEEGRLFSAHVDTLGAMVKSLKSKGTLEFTLIGGYMYNTLESENCTVMTSSGKTYSGTIQTIKPSVHIDGQDARSLERKQETMEIVLDEKVFNASDVSALGIEVGDFVFIDPKLQFTEKGFIKSRYLDDKASVAVLLEAISALKSVPLEKTLHFFISNYEEVGHGAKAALPEHLTEFIAVDMGAPGNNQNSSEYKVNICAKDSSGPYDYELRRTMERICRENQIPYATDIYPFYGSDASAALGSGYDIRTGLIGPGVFASHGYERTHMESLKATYDLIIELAKR</sequence>
<dbReference type="PANTHER" id="PTHR32481:SF7">
    <property type="entry name" value="AMINOPEPTIDASE YHFE-RELATED"/>
    <property type="match status" value="1"/>
</dbReference>
<dbReference type="RefSeq" id="WP_031573595.1">
    <property type="nucleotide sequence ID" value="NZ_FNDZ01000001.1"/>
</dbReference>
<feature type="active site" description="Proton acceptor" evidence="7">
    <location>
        <position position="217"/>
    </location>
</feature>
<feature type="binding site" evidence="8">
    <location>
        <position position="185"/>
    </location>
    <ligand>
        <name>Zn(2+)</name>
        <dbReference type="ChEBI" id="CHEBI:29105"/>
        <label>2</label>
    </ligand>
</feature>
<name>A0A1G8H5K3_9CLOT</name>
<comment type="cofactor">
    <cofactor evidence="8">
        <name>a divalent metal cation</name>
        <dbReference type="ChEBI" id="CHEBI:60240"/>
    </cofactor>
    <text evidence="8">Binds 2 divalent metal cations per subunit.</text>
</comment>
<feature type="binding site" evidence="8">
    <location>
        <position position="185"/>
    </location>
    <ligand>
        <name>Zn(2+)</name>
        <dbReference type="ChEBI" id="CHEBI:29105"/>
        <label>1</label>
    </ligand>
</feature>
<dbReference type="Gene3D" id="2.40.30.40">
    <property type="entry name" value="Peptidase M42, domain 2"/>
    <property type="match status" value="1"/>
</dbReference>
<dbReference type="Gene3D" id="3.40.630.10">
    <property type="entry name" value="Zn peptidases"/>
    <property type="match status" value="1"/>
</dbReference>
<dbReference type="Pfam" id="PF05343">
    <property type="entry name" value="Peptidase_M42"/>
    <property type="match status" value="1"/>
</dbReference>
<reference evidence="9 10" key="1">
    <citation type="submission" date="2016-10" db="EMBL/GenBank/DDBJ databases">
        <authorList>
            <person name="de Groot N.N."/>
        </authorList>
    </citation>
    <scope>NUCLEOTIDE SEQUENCE [LARGE SCALE GENOMIC DNA]</scope>
    <source>
        <strain evidence="9 10">CGMCC 1.5058</strain>
    </source>
</reference>
<dbReference type="GO" id="GO:0004177">
    <property type="term" value="F:aminopeptidase activity"/>
    <property type="evidence" value="ECO:0007669"/>
    <property type="project" value="UniProtKB-UniRule"/>
</dbReference>
<dbReference type="GO" id="GO:0046872">
    <property type="term" value="F:metal ion binding"/>
    <property type="evidence" value="ECO:0007669"/>
    <property type="project" value="UniProtKB-UniRule"/>
</dbReference>
<feature type="binding site" evidence="8">
    <location>
        <position position="67"/>
    </location>
    <ligand>
        <name>Zn(2+)</name>
        <dbReference type="ChEBI" id="CHEBI:29105"/>
        <label>1</label>
    </ligand>
</feature>
<evidence type="ECO:0000313" key="9">
    <source>
        <dbReference type="EMBL" id="SDI01947.1"/>
    </source>
</evidence>
<dbReference type="AlphaFoldDB" id="A0A1G8H5K3"/>
<evidence type="ECO:0000256" key="3">
    <source>
        <dbReference type="ARBA" id="ARBA00022670"/>
    </source>
</evidence>
<dbReference type="CDD" id="cd05657">
    <property type="entry name" value="M42_glucanase_like"/>
    <property type="match status" value="1"/>
</dbReference>
<evidence type="ECO:0000256" key="5">
    <source>
        <dbReference type="ARBA" id="ARBA00022801"/>
    </source>
</evidence>
<dbReference type="EMBL" id="FNDZ01000001">
    <property type="protein sequence ID" value="SDI01947.1"/>
    <property type="molecule type" value="Genomic_DNA"/>
</dbReference>
<evidence type="ECO:0000256" key="8">
    <source>
        <dbReference type="PIRSR" id="PIRSR001123-2"/>
    </source>
</evidence>
<dbReference type="InterPro" id="IPR008007">
    <property type="entry name" value="Peptidase_M42"/>
</dbReference>
<evidence type="ECO:0000256" key="4">
    <source>
        <dbReference type="ARBA" id="ARBA00022723"/>
    </source>
</evidence>
<comment type="similarity">
    <text evidence="1 6">Belongs to the peptidase M42 family.</text>
</comment>
<feature type="binding site" evidence="8">
    <location>
        <position position="318"/>
    </location>
    <ligand>
        <name>Zn(2+)</name>
        <dbReference type="ChEBI" id="CHEBI:29105"/>
        <label>2</label>
    </ligand>
</feature>
<dbReference type="GO" id="GO:0006508">
    <property type="term" value="P:proteolysis"/>
    <property type="evidence" value="ECO:0007669"/>
    <property type="project" value="UniProtKB-KW"/>
</dbReference>
<dbReference type="InterPro" id="IPR023367">
    <property type="entry name" value="Peptidase_M42_dom2"/>
</dbReference>
<dbReference type="InterPro" id="IPR051464">
    <property type="entry name" value="Peptidase_M42_aminopept"/>
</dbReference>
<feature type="binding site" evidence="8">
    <location>
        <position position="218"/>
    </location>
    <ligand>
        <name>Zn(2+)</name>
        <dbReference type="ChEBI" id="CHEBI:29105"/>
        <label>2</label>
    </ligand>
</feature>
<evidence type="ECO:0000256" key="6">
    <source>
        <dbReference type="PIRNR" id="PIRNR001123"/>
    </source>
</evidence>
<evidence type="ECO:0000256" key="2">
    <source>
        <dbReference type="ARBA" id="ARBA00022438"/>
    </source>
</evidence>
<gene>
    <name evidence="9" type="ORF">SAMN05421804_101480</name>
</gene>
<evidence type="ECO:0000313" key="10">
    <source>
        <dbReference type="Proteomes" id="UP000183255"/>
    </source>
</evidence>
<evidence type="ECO:0000256" key="1">
    <source>
        <dbReference type="ARBA" id="ARBA00006272"/>
    </source>
</evidence>
<dbReference type="PANTHER" id="PTHR32481">
    <property type="entry name" value="AMINOPEPTIDASE"/>
    <property type="match status" value="1"/>
</dbReference>
<accession>A0A1G8H5K3</accession>
<protein>
    <submittedName>
        <fullName evidence="9">Putative aminopeptidase FrvX</fullName>
    </submittedName>
</protein>
<keyword evidence="2 9" id="KW-0031">Aminopeptidase</keyword>
<organism evidence="9 10">
    <name type="scientific">Proteiniclasticum ruminis</name>
    <dbReference type="NCBI Taxonomy" id="398199"/>
    <lineage>
        <taxon>Bacteria</taxon>
        <taxon>Bacillati</taxon>
        <taxon>Bacillota</taxon>
        <taxon>Clostridia</taxon>
        <taxon>Eubacteriales</taxon>
        <taxon>Clostridiaceae</taxon>
        <taxon>Proteiniclasticum</taxon>
    </lineage>
</organism>
<feature type="binding site" evidence="8">
    <location>
        <position position="238"/>
    </location>
    <ligand>
        <name>Zn(2+)</name>
        <dbReference type="ChEBI" id="CHEBI:29105"/>
        <label>1</label>
    </ligand>
</feature>
<keyword evidence="3" id="KW-0645">Protease</keyword>
<dbReference type="PIRSF" id="PIRSF001123">
    <property type="entry name" value="PepA_GA"/>
    <property type="match status" value="1"/>
</dbReference>
<evidence type="ECO:0000256" key="7">
    <source>
        <dbReference type="PIRSR" id="PIRSR001123-1"/>
    </source>
</evidence>
<dbReference type="SUPFAM" id="SSF53187">
    <property type="entry name" value="Zn-dependent exopeptidases"/>
    <property type="match status" value="1"/>
</dbReference>
<dbReference type="Proteomes" id="UP000183255">
    <property type="component" value="Unassembled WGS sequence"/>
</dbReference>
<dbReference type="SUPFAM" id="SSF101821">
    <property type="entry name" value="Aminopeptidase/glucanase lid domain"/>
    <property type="match status" value="1"/>
</dbReference>
<keyword evidence="5" id="KW-0378">Hydrolase</keyword>
<proteinExistence type="inferred from homology"/>
<keyword evidence="4 8" id="KW-0479">Metal-binding</keyword>